<evidence type="ECO:0000256" key="1">
    <source>
        <dbReference type="SAM" id="MobiDB-lite"/>
    </source>
</evidence>
<feature type="region of interest" description="Disordered" evidence="1">
    <location>
        <begin position="42"/>
        <end position="63"/>
    </location>
</feature>
<dbReference type="RefSeq" id="XP_004361877.1">
    <property type="nucleotide sequence ID" value="XM_004361820.1"/>
</dbReference>
<accession>F4PKA2</accession>
<gene>
    <name evidence="2" type="ORF">DFA_06164</name>
</gene>
<organism evidence="2 3">
    <name type="scientific">Cavenderia fasciculata</name>
    <name type="common">Slime mold</name>
    <name type="synonym">Dictyostelium fasciculatum</name>
    <dbReference type="NCBI Taxonomy" id="261658"/>
    <lineage>
        <taxon>Eukaryota</taxon>
        <taxon>Amoebozoa</taxon>
        <taxon>Evosea</taxon>
        <taxon>Eumycetozoa</taxon>
        <taxon>Dictyostelia</taxon>
        <taxon>Acytosteliales</taxon>
        <taxon>Cavenderiaceae</taxon>
        <taxon>Cavenderia</taxon>
    </lineage>
</organism>
<reference evidence="3" key="1">
    <citation type="journal article" date="2011" name="Genome Res.">
        <title>Phylogeny-wide analysis of social amoeba genomes highlights ancient origins for complex intercellular communication.</title>
        <authorList>
            <person name="Heidel A.J."/>
            <person name="Lawal H.M."/>
            <person name="Felder M."/>
            <person name="Schilde C."/>
            <person name="Helps N.R."/>
            <person name="Tunggal B."/>
            <person name="Rivero F."/>
            <person name="John U."/>
            <person name="Schleicher M."/>
            <person name="Eichinger L."/>
            <person name="Platzer M."/>
            <person name="Noegel A.A."/>
            <person name="Schaap P."/>
            <person name="Gloeckner G."/>
        </authorList>
    </citation>
    <scope>NUCLEOTIDE SEQUENCE [LARGE SCALE GENOMIC DNA]</scope>
    <source>
        <strain evidence="3">SH3</strain>
    </source>
</reference>
<name>F4PKA2_CACFS</name>
<sequence>MNKFIIYSLELSKKILILSHPKMLFKNLSQLTPGAGKNIQNSSLLHGSNHSSSSGESTIARRGCCGGRRNRSNNIDIDIDIDINIGNGYNWC</sequence>
<dbReference type="GeneID" id="14876480"/>
<dbReference type="EMBL" id="GL883007">
    <property type="protein sequence ID" value="EGG24026.1"/>
    <property type="molecule type" value="Genomic_DNA"/>
</dbReference>
<evidence type="ECO:0000313" key="2">
    <source>
        <dbReference type="EMBL" id="EGG24026.1"/>
    </source>
</evidence>
<keyword evidence="3" id="KW-1185">Reference proteome</keyword>
<dbReference type="AlphaFoldDB" id="F4PKA2"/>
<dbReference type="KEGG" id="dfa:DFA_06164"/>
<proteinExistence type="predicted"/>
<protein>
    <submittedName>
        <fullName evidence="2">Uncharacterized protein</fullName>
    </submittedName>
</protein>
<dbReference type="Proteomes" id="UP000007797">
    <property type="component" value="Unassembled WGS sequence"/>
</dbReference>
<evidence type="ECO:0000313" key="3">
    <source>
        <dbReference type="Proteomes" id="UP000007797"/>
    </source>
</evidence>
<feature type="compositionally biased region" description="Low complexity" evidence="1">
    <location>
        <begin position="42"/>
        <end position="55"/>
    </location>
</feature>